<dbReference type="Pfam" id="PF11329">
    <property type="entry name" value="DUF3131"/>
    <property type="match status" value="1"/>
</dbReference>
<comment type="caution">
    <text evidence="2">The sequence shown here is derived from an EMBL/GenBank/DDBJ whole genome shotgun (WGS) entry which is preliminary data.</text>
</comment>
<feature type="domain" description="DUF3131" evidence="1">
    <location>
        <begin position="142"/>
        <end position="496"/>
    </location>
</feature>
<reference evidence="2 3" key="1">
    <citation type="submission" date="2018-01" db="EMBL/GenBank/DDBJ databases">
        <title>Whole genome sequencing of Histamine producing bacteria.</title>
        <authorList>
            <person name="Butler K."/>
        </authorList>
    </citation>
    <scope>NUCLEOTIDE SEQUENCE [LARGE SCALE GENOMIC DNA]</scope>
    <source>
        <strain evidence="2 3">DSM 24669</strain>
    </source>
</reference>
<accession>A0A2T3PAS4</accession>
<dbReference type="RefSeq" id="WP_107302517.1">
    <property type="nucleotide sequence ID" value="NZ_AP024852.1"/>
</dbReference>
<keyword evidence="3" id="KW-1185">Reference proteome</keyword>
<evidence type="ECO:0000259" key="1">
    <source>
        <dbReference type="Pfam" id="PF11329"/>
    </source>
</evidence>
<proteinExistence type="predicted"/>
<gene>
    <name evidence="2" type="ORF">C9I94_05770</name>
</gene>
<organism evidence="2 3">
    <name type="scientific">Photobacterium swingsii</name>
    <dbReference type="NCBI Taxonomy" id="680026"/>
    <lineage>
        <taxon>Bacteria</taxon>
        <taxon>Pseudomonadati</taxon>
        <taxon>Pseudomonadota</taxon>
        <taxon>Gammaproteobacteria</taxon>
        <taxon>Vibrionales</taxon>
        <taxon>Vibrionaceae</taxon>
        <taxon>Photobacterium</taxon>
    </lineage>
</organism>
<dbReference type="Proteomes" id="UP000240481">
    <property type="component" value="Unassembled WGS sequence"/>
</dbReference>
<evidence type="ECO:0000313" key="2">
    <source>
        <dbReference type="EMBL" id="PSW26056.1"/>
    </source>
</evidence>
<dbReference type="OrthoDB" id="5812040at2"/>
<dbReference type="EMBL" id="PYLZ01000002">
    <property type="protein sequence ID" value="PSW26056.1"/>
    <property type="molecule type" value="Genomic_DNA"/>
</dbReference>
<dbReference type="Gene3D" id="1.50.10.140">
    <property type="match status" value="1"/>
</dbReference>
<name>A0A2T3PAS4_9GAMM</name>
<sequence length="518" mass="58167">MKWFPYSLRDITTALVLGFVLGTPSGFANTYSTDTTAKVATTHSVETPTTTNTEAPSFFGGRAVTQAVDNSKASVIEFQRRSISPAIITTTQTDISAAESDADTLELNHTTSVEHSEKQSVHRMHLSSEATKLSREDQLLIKKARYYIDRNWNNTTGLIDSVQGYSHATMWDVGSSIGAILALEHLGEYTSLQANVMLEKTLTTLADLPLYKDILPNRQYNTKTGKPSGPLSQTQSNGDGWSALDIGRLLIWLNIVASYKPEFVDQIEAITTQWDIARSVNNGTLFGEHKSKKLTSYRQEGRLGYLQYAAQGFAMEKLDVSEALGPKFSKHVIVDKEEVYIDIRNLPYFTTDPYVLQAIELGYHDLWWNQLDTLYSLHKNRYDQSQKLIIFAEDALSQRPWFAYNNIYFYGKSWLSTSPGGKPIENGQTFSNKVAFGLSVIYKDSYSRLLYNTVVNNSLNNRSVPTGLYKAGSPNTAYNINTNSLILIALWYKQRGYKPIFDYMPPSASDKSSDLSHR</sequence>
<protein>
    <recommendedName>
        <fullName evidence="1">DUF3131 domain-containing protein</fullName>
    </recommendedName>
</protein>
<dbReference type="AlphaFoldDB" id="A0A2T3PAS4"/>
<evidence type="ECO:0000313" key="3">
    <source>
        <dbReference type="Proteomes" id="UP000240481"/>
    </source>
</evidence>
<dbReference type="InterPro" id="IPR021478">
    <property type="entry name" value="DUF3131"/>
</dbReference>